<gene>
    <name evidence="1" type="ORF">BC670_1079</name>
</gene>
<organism evidence="1 2">
    <name type="scientific">Flavobacterium branchiophilum</name>
    <dbReference type="NCBI Taxonomy" id="55197"/>
    <lineage>
        <taxon>Bacteria</taxon>
        <taxon>Pseudomonadati</taxon>
        <taxon>Bacteroidota</taxon>
        <taxon>Flavobacteriia</taxon>
        <taxon>Flavobacteriales</taxon>
        <taxon>Flavobacteriaceae</taxon>
        <taxon>Flavobacterium</taxon>
    </lineage>
</organism>
<name>A0A543G2E3_9FLAO</name>
<dbReference type="EMBL" id="VFPJ01000001">
    <property type="protein sequence ID" value="TQM40205.1"/>
    <property type="molecule type" value="Genomic_DNA"/>
</dbReference>
<reference evidence="1 2" key="1">
    <citation type="submission" date="2019-06" db="EMBL/GenBank/DDBJ databases">
        <title>Genomic Encyclopedia of Archaeal and Bacterial Type Strains, Phase II (KMG-II): from individual species to whole genera.</title>
        <authorList>
            <person name="Goeker M."/>
        </authorList>
    </citation>
    <scope>NUCLEOTIDE SEQUENCE [LARGE SCALE GENOMIC DNA]</scope>
    <source>
        <strain evidence="1 2">DSM 24789</strain>
    </source>
</reference>
<dbReference type="Proteomes" id="UP000320773">
    <property type="component" value="Unassembled WGS sequence"/>
</dbReference>
<evidence type="ECO:0000313" key="1">
    <source>
        <dbReference type="EMBL" id="TQM40205.1"/>
    </source>
</evidence>
<comment type="caution">
    <text evidence="1">The sequence shown here is derived from an EMBL/GenBank/DDBJ whole genome shotgun (WGS) entry which is preliminary data.</text>
</comment>
<protein>
    <submittedName>
        <fullName evidence="1">Uncharacterized protein</fullName>
    </submittedName>
</protein>
<accession>A0A543G2E3</accession>
<sequence>MTKDQIKTGNDLYKYVLQLLEQKDKETQVLRENNPLYSIKGDAITAYPTLLNYLLSLWATAEKYKNVEKVTFSLIAKILQEAFATPPKKVNWDELLKEQFIMPYTSEANSQEYFIEIRKFEYFEKSMRNDVVSLKMLNTYGAEKLGVKMHDNIFTGNQYFWKNHTTETFLERGTAFLEDEMEDGSDPKYPVSWFDLEAILNNGRFEE</sequence>
<proteinExistence type="predicted"/>
<dbReference type="AlphaFoldDB" id="A0A543G2E3"/>
<evidence type="ECO:0000313" key="2">
    <source>
        <dbReference type="Proteomes" id="UP000320773"/>
    </source>
</evidence>